<dbReference type="RefSeq" id="WP_152804603.1">
    <property type="nucleotide sequence ID" value="NZ_WHNX01000015.1"/>
</dbReference>
<evidence type="ECO:0000313" key="3">
    <source>
        <dbReference type="Proteomes" id="UP000440004"/>
    </source>
</evidence>
<reference evidence="2 3" key="1">
    <citation type="submission" date="2019-10" db="EMBL/GenBank/DDBJ databases">
        <title>Alkalibaculum tamaniensis sp.nov., a new alkaliphilic acetogen, isolated on methoxylated aromatics from a mud volcano.</title>
        <authorList>
            <person name="Khomyakova M.A."/>
            <person name="Merkel A.Y."/>
            <person name="Bonch-Osmolovskaya E.A."/>
            <person name="Slobodkin A.I."/>
        </authorList>
    </citation>
    <scope>NUCLEOTIDE SEQUENCE [LARGE SCALE GENOMIC DNA]</scope>
    <source>
        <strain evidence="2 3">M08DMB</strain>
    </source>
</reference>
<dbReference type="Proteomes" id="UP000440004">
    <property type="component" value="Unassembled WGS sequence"/>
</dbReference>
<organism evidence="2 3">
    <name type="scientific">Alkalibaculum sporogenes</name>
    <dbReference type="NCBI Taxonomy" id="2655001"/>
    <lineage>
        <taxon>Bacteria</taxon>
        <taxon>Bacillati</taxon>
        <taxon>Bacillota</taxon>
        <taxon>Clostridia</taxon>
        <taxon>Eubacteriales</taxon>
        <taxon>Eubacteriaceae</taxon>
        <taxon>Alkalibaculum</taxon>
    </lineage>
</organism>
<accession>A0A6A7KAQ6</accession>
<dbReference type="PROSITE" id="PS51257">
    <property type="entry name" value="PROKAR_LIPOPROTEIN"/>
    <property type="match status" value="1"/>
</dbReference>
<dbReference type="EMBL" id="WHNX01000015">
    <property type="protein sequence ID" value="MPW26267.1"/>
    <property type="molecule type" value="Genomic_DNA"/>
</dbReference>
<dbReference type="AlphaFoldDB" id="A0A6A7KAQ6"/>
<evidence type="ECO:0008006" key="4">
    <source>
        <dbReference type="Google" id="ProtNLM"/>
    </source>
</evidence>
<name>A0A6A7KAQ6_9FIRM</name>
<evidence type="ECO:0000256" key="1">
    <source>
        <dbReference type="SAM" id="Coils"/>
    </source>
</evidence>
<protein>
    <recommendedName>
        <fullName evidence="4">Lipoprotein</fullName>
    </recommendedName>
</protein>
<sequence length="109" mass="12600">MKRILLIIFFVVLFTSGCGVSESEKEKIKEEVKAEIKQEEQAEIESAKELGDIIIERGRKEDTDGNFIPTIITENSEGAQKRIIVDEETYEKAFDIEYIDSSKYEEFKE</sequence>
<keyword evidence="1" id="KW-0175">Coiled coil</keyword>
<comment type="caution">
    <text evidence="2">The sequence shown here is derived from an EMBL/GenBank/DDBJ whole genome shotgun (WGS) entry which is preliminary data.</text>
</comment>
<keyword evidence="3" id="KW-1185">Reference proteome</keyword>
<feature type="coiled-coil region" evidence="1">
    <location>
        <begin position="22"/>
        <end position="49"/>
    </location>
</feature>
<proteinExistence type="predicted"/>
<evidence type="ECO:0000313" key="2">
    <source>
        <dbReference type="EMBL" id="MPW26267.1"/>
    </source>
</evidence>
<gene>
    <name evidence="2" type="ORF">GC105_10755</name>
</gene>